<protein>
    <recommendedName>
        <fullName evidence="2">Capsule synthesis protein CapA domain-containing protein</fullName>
    </recommendedName>
</protein>
<dbReference type="InterPro" id="IPR019079">
    <property type="entry name" value="Capsule_synth_CapA"/>
</dbReference>
<dbReference type="SUPFAM" id="SSF56300">
    <property type="entry name" value="Metallo-dependent phosphatases"/>
    <property type="match status" value="1"/>
</dbReference>
<sequence length="371" mass="38969">MIEPRALSLVLSGDLVLDEPDGDHWLSGIAPAIAAADLAIGHLEVPHTTRGSELAGDVPAPGAPPENLGAIARAGFAMLSLAGNHMADCGELGIVDTMAGLDRLGVAHCGAGLDLARAAAPARIERAGRSVALLSYNCVGPEASWATPARAGCNYLRVETADGSPIAPAAPLERAAPEAFEALHRDIAHACATADLVIVALHKGLVHTPARLAPYERPLAHAAIEAGADVVIGHHAHIVRGIEFHHGRPIFHGLGNGCVVTRALSPAQDHPARREWAERRKRMFGFEPDPAYDLAPFHPEAINAFLGRLEWAADGTLRTGIVPVHVEAPGRPVLADAERRQAIARYLECITVAAGLPPISVDADGWVREAE</sequence>
<organism evidence="3 4">
    <name type="scientific">Novosphingobium arvoryzae</name>
    <dbReference type="NCBI Taxonomy" id="1256514"/>
    <lineage>
        <taxon>Bacteria</taxon>
        <taxon>Pseudomonadati</taxon>
        <taxon>Pseudomonadota</taxon>
        <taxon>Alphaproteobacteria</taxon>
        <taxon>Sphingomonadales</taxon>
        <taxon>Sphingomonadaceae</taxon>
        <taxon>Novosphingobium</taxon>
    </lineage>
</organism>
<dbReference type="Gene3D" id="3.60.21.10">
    <property type="match status" value="1"/>
</dbReference>
<reference evidence="3" key="1">
    <citation type="journal article" date="2014" name="Int. J. Syst. Evol. Microbiol.">
        <title>Complete genome sequence of Corynebacterium casei LMG S-19264T (=DSM 44701T), isolated from a smear-ripened cheese.</title>
        <authorList>
            <consortium name="US DOE Joint Genome Institute (JGI-PGF)"/>
            <person name="Walter F."/>
            <person name="Albersmeier A."/>
            <person name="Kalinowski J."/>
            <person name="Ruckert C."/>
        </authorList>
    </citation>
    <scope>NUCLEOTIDE SEQUENCE</scope>
    <source>
        <strain evidence="3">KCTC 32422</strain>
    </source>
</reference>
<name>A0A918R5V9_9SPHN</name>
<dbReference type="RefSeq" id="WP_189538671.1">
    <property type="nucleotide sequence ID" value="NZ_BMZD01000001.1"/>
</dbReference>
<dbReference type="PANTHER" id="PTHR33393:SF13">
    <property type="entry name" value="PGA BIOSYNTHESIS PROTEIN CAPA"/>
    <property type="match status" value="1"/>
</dbReference>
<reference evidence="3" key="2">
    <citation type="submission" date="2020-09" db="EMBL/GenBank/DDBJ databases">
        <authorList>
            <person name="Sun Q."/>
            <person name="Kim S."/>
        </authorList>
    </citation>
    <scope>NUCLEOTIDE SEQUENCE</scope>
    <source>
        <strain evidence="3">KCTC 32422</strain>
    </source>
</reference>
<evidence type="ECO:0000256" key="1">
    <source>
        <dbReference type="ARBA" id="ARBA00005662"/>
    </source>
</evidence>
<comment type="caution">
    <text evidence="3">The sequence shown here is derived from an EMBL/GenBank/DDBJ whole genome shotgun (WGS) entry which is preliminary data.</text>
</comment>
<dbReference type="EMBL" id="BMZD01000001">
    <property type="protein sequence ID" value="GGZ87789.1"/>
    <property type="molecule type" value="Genomic_DNA"/>
</dbReference>
<accession>A0A918R5V9</accession>
<dbReference type="InterPro" id="IPR052169">
    <property type="entry name" value="CW_Biosynth-Accessory"/>
</dbReference>
<dbReference type="Pfam" id="PF09587">
    <property type="entry name" value="PGA_cap"/>
    <property type="match status" value="1"/>
</dbReference>
<evidence type="ECO:0000259" key="2">
    <source>
        <dbReference type="SMART" id="SM00854"/>
    </source>
</evidence>
<evidence type="ECO:0000313" key="4">
    <source>
        <dbReference type="Proteomes" id="UP000634139"/>
    </source>
</evidence>
<keyword evidence="4" id="KW-1185">Reference proteome</keyword>
<dbReference type="Proteomes" id="UP000634139">
    <property type="component" value="Unassembled WGS sequence"/>
</dbReference>
<gene>
    <name evidence="3" type="ORF">GCM10011617_03190</name>
</gene>
<dbReference type="InterPro" id="IPR029052">
    <property type="entry name" value="Metallo-depent_PP-like"/>
</dbReference>
<evidence type="ECO:0000313" key="3">
    <source>
        <dbReference type="EMBL" id="GGZ87789.1"/>
    </source>
</evidence>
<dbReference type="PANTHER" id="PTHR33393">
    <property type="entry name" value="POLYGLUTAMINE SYNTHESIS ACCESSORY PROTEIN RV0574C-RELATED"/>
    <property type="match status" value="1"/>
</dbReference>
<feature type="domain" description="Capsule synthesis protein CapA" evidence="2">
    <location>
        <begin position="8"/>
        <end position="261"/>
    </location>
</feature>
<dbReference type="SMART" id="SM00854">
    <property type="entry name" value="PGA_cap"/>
    <property type="match status" value="1"/>
</dbReference>
<proteinExistence type="inferred from homology"/>
<comment type="similarity">
    <text evidence="1">Belongs to the CapA family.</text>
</comment>
<dbReference type="AlphaFoldDB" id="A0A918R5V9"/>